<dbReference type="Proteomes" id="UP000199645">
    <property type="component" value="Unassembled WGS sequence"/>
</dbReference>
<dbReference type="EMBL" id="FONV01000018">
    <property type="protein sequence ID" value="SFF70640.1"/>
    <property type="molecule type" value="Genomic_DNA"/>
</dbReference>
<feature type="compositionally biased region" description="Low complexity" evidence="1">
    <location>
        <begin position="229"/>
        <end position="245"/>
    </location>
</feature>
<accession>A0A1I2KWL5</accession>
<organism evidence="3 4">
    <name type="scientific">Actinoplanes philippinensis</name>
    <dbReference type="NCBI Taxonomy" id="35752"/>
    <lineage>
        <taxon>Bacteria</taxon>
        <taxon>Bacillati</taxon>
        <taxon>Actinomycetota</taxon>
        <taxon>Actinomycetes</taxon>
        <taxon>Micromonosporales</taxon>
        <taxon>Micromonosporaceae</taxon>
        <taxon>Actinoplanes</taxon>
    </lineage>
</organism>
<keyword evidence="3" id="KW-0808">Transferase</keyword>
<dbReference type="STRING" id="35752.SAMN05421541_118164"/>
<evidence type="ECO:0000313" key="3">
    <source>
        <dbReference type="EMBL" id="SFF70640.1"/>
    </source>
</evidence>
<keyword evidence="4" id="KW-1185">Reference proteome</keyword>
<name>A0A1I2KWL5_9ACTN</name>
<dbReference type="Pfam" id="PF01636">
    <property type="entry name" value="APH"/>
    <property type="match status" value="1"/>
</dbReference>
<dbReference type="SUPFAM" id="SSF56112">
    <property type="entry name" value="Protein kinase-like (PK-like)"/>
    <property type="match status" value="1"/>
</dbReference>
<dbReference type="GO" id="GO:0016740">
    <property type="term" value="F:transferase activity"/>
    <property type="evidence" value="ECO:0007669"/>
    <property type="project" value="UniProtKB-KW"/>
</dbReference>
<dbReference type="AlphaFoldDB" id="A0A1I2KWL5"/>
<evidence type="ECO:0000259" key="2">
    <source>
        <dbReference type="Pfam" id="PF01636"/>
    </source>
</evidence>
<proteinExistence type="predicted"/>
<dbReference type="InterPro" id="IPR002575">
    <property type="entry name" value="Aminoglycoside_PTrfase"/>
</dbReference>
<reference evidence="3 4" key="1">
    <citation type="submission" date="2016-10" db="EMBL/GenBank/DDBJ databases">
        <authorList>
            <person name="de Groot N.N."/>
        </authorList>
    </citation>
    <scope>NUCLEOTIDE SEQUENCE [LARGE SCALE GENOMIC DNA]</scope>
    <source>
        <strain evidence="3 4">DSM 43019</strain>
    </source>
</reference>
<gene>
    <name evidence="3" type="ORF">SAMN05421541_118164</name>
</gene>
<protein>
    <submittedName>
        <fullName evidence="3">Phosphotransferase enzyme family protein</fullName>
    </submittedName>
</protein>
<sequence>MVRAGGGVSHALFRLTTTTGRYAAKRLNTVDEQWWWDAYHAASRIEASARYPLSSWHEWLDEQDIAFTREVREHLPTVAAALDHLARPGPPLTTVASHRDVKPDNVLLTADGPMLLDWDSAGPEIAEHEILRSAPAMGFEARRAFERTITAYLRAGGRPLPADPAVFHGIVDAQLQTAEWLLWRALGHRGDGPGERARAAGECLARLRGAAKSLRRIPEWTRRLGQILGSAGSPSGPDAGSAGSPVRSDRRFGRIAGSVRSPVRTDRRFG</sequence>
<evidence type="ECO:0000313" key="4">
    <source>
        <dbReference type="Proteomes" id="UP000199645"/>
    </source>
</evidence>
<evidence type="ECO:0000256" key="1">
    <source>
        <dbReference type="SAM" id="MobiDB-lite"/>
    </source>
</evidence>
<dbReference type="InterPro" id="IPR011009">
    <property type="entry name" value="Kinase-like_dom_sf"/>
</dbReference>
<dbReference type="Gene3D" id="3.90.1200.10">
    <property type="match status" value="1"/>
</dbReference>
<feature type="domain" description="Aminoglycoside phosphotransferase" evidence="2">
    <location>
        <begin position="38"/>
        <end position="130"/>
    </location>
</feature>
<feature type="region of interest" description="Disordered" evidence="1">
    <location>
        <begin position="227"/>
        <end position="270"/>
    </location>
</feature>